<feature type="region of interest" description="Disordered" evidence="1">
    <location>
        <begin position="11"/>
        <end position="31"/>
    </location>
</feature>
<feature type="compositionally biased region" description="Basic and acidic residues" evidence="1">
    <location>
        <begin position="18"/>
        <end position="28"/>
    </location>
</feature>
<gene>
    <name evidence="2" type="ORF">CPB83DRAFT_949056</name>
</gene>
<proteinExistence type="predicted"/>
<evidence type="ECO:0000313" key="3">
    <source>
        <dbReference type="Proteomes" id="UP000807306"/>
    </source>
</evidence>
<dbReference type="AlphaFoldDB" id="A0A9P6JK73"/>
<evidence type="ECO:0000256" key="1">
    <source>
        <dbReference type="SAM" id="MobiDB-lite"/>
    </source>
</evidence>
<accession>A0A9P6JK73</accession>
<reference evidence="2" key="1">
    <citation type="submission" date="2020-11" db="EMBL/GenBank/DDBJ databases">
        <authorList>
            <consortium name="DOE Joint Genome Institute"/>
            <person name="Ahrendt S."/>
            <person name="Riley R."/>
            <person name="Andreopoulos W."/>
            <person name="Labutti K."/>
            <person name="Pangilinan J."/>
            <person name="Ruiz-Duenas F.J."/>
            <person name="Barrasa J.M."/>
            <person name="Sanchez-Garcia M."/>
            <person name="Camarero S."/>
            <person name="Miyauchi S."/>
            <person name="Serrano A."/>
            <person name="Linde D."/>
            <person name="Babiker R."/>
            <person name="Drula E."/>
            <person name="Ayuso-Fernandez I."/>
            <person name="Pacheco R."/>
            <person name="Padilla G."/>
            <person name="Ferreira P."/>
            <person name="Barriuso J."/>
            <person name="Kellner H."/>
            <person name="Castanera R."/>
            <person name="Alfaro M."/>
            <person name="Ramirez L."/>
            <person name="Pisabarro A.G."/>
            <person name="Kuo A."/>
            <person name="Tritt A."/>
            <person name="Lipzen A."/>
            <person name="He G."/>
            <person name="Yan M."/>
            <person name="Ng V."/>
            <person name="Cullen D."/>
            <person name="Martin F."/>
            <person name="Rosso M.-N."/>
            <person name="Henrissat B."/>
            <person name="Hibbett D."/>
            <person name="Martinez A.T."/>
            <person name="Grigoriev I.V."/>
        </authorList>
    </citation>
    <scope>NUCLEOTIDE SEQUENCE</scope>
    <source>
        <strain evidence="2">CBS 506.95</strain>
    </source>
</reference>
<name>A0A9P6JK73_9AGAR</name>
<protein>
    <submittedName>
        <fullName evidence="2">Uncharacterized protein</fullName>
    </submittedName>
</protein>
<keyword evidence="3" id="KW-1185">Reference proteome</keyword>
<dbReference type="EMBL" id="MU157907">
    <property type="protein sequence ID" value="KAF9523967.1"/>
    <property type="molecule type" value="Genomic_DNA"/>
</dbReference>
<comment type="caution">
    <text evidence="2">The sequence shown here is derived from an EMBL/GenBank/DDBJ whole genome shotgun (WGS) entry which is preliminary data.</text>
</comment>
<dbReference type="Proteomes" id="UP000807306">
    <property type="component" value="Unassembled WGS sequence"/>
</dbReference>
<organism evidence="2 3">
    <name type="scientific">Crepidotus variabilis</name>
    <dbReference type="NCBI Taxonomy" id="179855"/>
    <lineage>
        <taxon>Eukaryota</taxon>
        <taxon>Fungi</taxon>
        <taxon>Dikarya</taxon>
        <taxon>Basidiomycota</taxon>
        <taxon>Agaricomycotina</taxon>
        <taxon>Agaricomycetes</taxon>
        <taxon>Agaricomycetidae</taxon>
        <taxon>Agaricales</taxon>
        <taxon>Agaricineae</taxon>
        <taxon>Crepidotaceae</taxon>
        <taxon>Crepidotus</taxon>
    </lineage>
</organism>
<sequence>MPQLDKYNPIISPSPWRARAEPEPELEPKNPTQIHCTTAGRFFYSITLASAASLFYRSCSPLVANAVAWIWRLHSYIKPNASYANAVVGKDTDLGEYIDGFNHRSLKESSGGGPAVAWKWRLQMRMMKKMVMKMAGWCGKNMKKRCNWDFEACWGLNLKKSK</sequence>
<evidence type="ECO:0000313" key="2">
    <source>
        <dbReference type="EMBL" id="KAF9523967.1"/>
    </source>
</evidence>